<reference evidence="1" key="2">
    <citation type="journal article" date="2008" name="Genome Biol.">
        <title>Improved genome assembly and evidence-based global gene model set for the chordate Ciona intestinalis: new insight into intron and operon populations.</title>
        <authorList>
            <person name="Satou Y."/>
            <person name="Mineta K."/>
            <person name="Ogasawara M."/>
            <person name="Sasakura Y."/>
            <person name="Shoguchi E."/>
            <person name="Ueno K."/>
            <person name="Yamada L."/>
            <person name="Matsumoto J."/>
            <person name="Wasserscheid J."/>
            <person name="Dewar K."/>
            <person name="Wiley G.B."/>
            <person name="Macmil S.L."/>
            <person name="Roe B.A."/>
            <person name="Zeller R.W."/>
            <person name="Hastings K.E."/>
            <person name="Lemaire P."/>
            <person name="Lindquist E."/>
            <person name="Endo T."/>
            <person name="Hotta K."/>
            <person name="Inaba K."/>
        </authorList>
    </citation>
    <scope>NUCLEOTIDE SEQUENCE [LARGE SCALE GENOMIC DNA]</scope>
    <source>
        <strain evidence="1">wild type</strain>
    </source>
</reference>
<accession>H2XXX3</accession>
<dbReference type="AlphaFoldDB" id="H2XXX3"/>
<protein>
    <submittedName>
        <fullName evidence="1">Uncharacterized protein</fullName>
    </submittedName>
</protein>
<reference evidence="1" key="4">
    <citation type="submission" date="2025-09" db="UniProtKB">
        <authorList>
            <consortium name="Ensembl"/>
        </authorList>
    </citation>
    <scope>IDENTIFICATION</scope>
</reference>
<sequence>QRNQIRLRITLQILPQWPRHWISDGIKLLCARI</sequence>
<proteinExistence type="predicted"/>
<evidence type="ECO:0000313" key="1">
    <source>
        <dbReference type="Ensembl" id="ENSCINP00000034507.1"/>
    </source>
</evidence>
<dbReference type="Proteomes" id="UP000008144">
    <property type="component" value="Chromosome 12"/>
</dbReference>
<dbReference type="HOGENOM" id="CLU_3386971_0_0_1"/>
<reference evidence="2" key="1">
    <citation type="journal article" date="2002" name="Science">
        <title>The draft genome of Ciona intestinalis: insights into chordate and vertebrate origins.</title>
        <authorList>
            <person name="Dehal P."/>
            <person name="Satou Y."/>
            <person name="Campbell R.K."/>
            <person name="Chapman J."/>
            <person name="Degnan B."/>
            <person name="De Tomaso A."/>
            <person name="Davidson B."/>
            <person name="Di Gregorio A."/>
            <person name="Gelpke M."/>
            <person name="Goodstein D.M."/>
            <person name="Harafuji N."/>
            <person name="Hastings K.E."/>
            <person name="Ho I."/>
            <person name="Hotta K."/>
            <person name="Huang W."/>
            <person name="Kawashima T."/>
            <person name="Lemaire P."/>
            <person name="Martinez D."/>
            <person name="Meinertzhagen I.A."/>
            <person name="Necula S."/>
            <person name="Nonaka M."/>
            <person name="Putnam N."/>
            <person name="Rash S."/>
            <person name="Saiga H."/>
            <person name="Satake M."/>
            <person name="Terry A."/>
            <person name="Yamada L."/>
            <person name="Wang H.G."/>
            <person name="Awazu S."/>
            <person name="Azumi K."/>
            <person name="Boore J."/>
            <person name="Branno M."/>
            <person name="Chin-Bow S."/>
            <person name="DeSantis R."/>
            <person name="Doyle S."/>
            <person name="Francino P."/>
            <person name="Keys D.N."/>
            <person name="Haga S."/>
            <person name="Hayashi H."/>
            <person name="Hino K."/>
            <person name="Imai K.S."/>
            <person name="Inaba K."/>
            <person name="Kano S."/>
            <person name="Kobayashi K."/>
            <person name="Kobayashi M."/>
            <person name="Lee B.I."/>
            <person name="Makabe K.W."/>
            <person name="Manohar C."/>
            <person name="Matassi G."/>
            <person name="Medina M."/>
            <person name="Mochizuki Y."/>
            <person name="Mount S."/>
            <person name="Morishita T."/>
            <person name="Miura S."/>
            <person name="Nakayama A."/>
            <person name="Nishizaka S."/>
            <person name="Nomoto H."/>
            <person name="Ohta F."/>
            <person name="Oishi K."/>
            <person name="Rigoutsos I."/>
            <person name="Sano M."/>
            <person name="Sasaki A."/>
            <person name="Sasakura Y."/>
            <person name="Shoguchi E."/>
            <person name="Shin-i T."/>
            <person name="Spagnuolo A."/>
            <person name="Stainier D."/>
            <person name="Suzuki M.M."/>
            <person name="Tassy O."/>
            <person name="Takatori N."/>
            <person name="Tokuoka M."/>
            <person name="Yagi K."/>
            <person name="Yoshizaki F."/>
            <person name="Wada S."/>
            <person name="Zhang C."/>
            <person name="Hyatt P.D."/>
            <person name="Larimer F."/>
            <person name="Detter C."/>
            <person name="Doggett N."/>
            <person name="Glavina T."/>
            <person name="Hawkins T."/>
            <person name="Richardson P."/>
            <person name="Lucas S."/>
            <person name="Kohara Y."/>
            <person name="Levine M."/>
            <person name="Satoh N."/>
            <person name="Rokhsar D.S."/>
        </authorList>
    </citation>
    <scope>NUCLEOTIDE SEQUENCE [LARGE SCALE GENOMIC DNA]</scope>
</reference>
<dbReference type="EMBL" id="EAAA01000997">
    <property type="status" value="NOT_ANNOTATED_CDS"/>
    <property type="molecule type" value="Genomic_DNA"/>
</dbReference>
<name>H2XXX3_CIOIN</name>
<dbReference type="Ensembl" id="ENSCINT00000032263.1">
    <property type="protein sequence ID" value="ENSCINP00000034507.1"/>
    <property type="gene ID" value="ENSCING00000023890.1"/>
</dbReference>
<organism evidence="1 2">
    <name type="scientific">Ciona intestinalis</name>
    <name type="common">Transparent sea squirt</name>
    <name type="synonym">Ascidia intestinalis</name>
    <dbReference type="NCBI Taxonomy" id="7719"/>
    <lineage>
        <taxon>Eukaryota</taxon>
        <taxon>Metazoa</taxon>
        <taxon>Chordata</taxon>
        <taxon>Tunicata</taxon>
        <taxon>Ascidiacea</taxon>
        <taxon>Phlebobranchia</taxon>
        <taxon>Cionidae</taxon>
        <taxon>Ciona</taxon>
    </lineage>
</organism>
<dbReference type="InParanoid" id="H2XXX3"/>
<reference evidence="1" key="3">
    <citation type="submission" date="2025-08" db="UniProtKB">
        <authorList>
            <consortium name="Ensembl"/>
        </authorList>
    </citation>
    <scope>IDENTIFICATION</scope>
</reference>
<evidence type="ECO:0000313" key="2">
    <source>
        <dbReference type="Proteomes" id="UP000008144"/>
    </source>
</evidence>
<keyword evidence="2" id="KW-1185">Reference proteome</keyword>